<dbReference type="HOGENOM" id="CLU_929440_0_0_2"/>
<organism evidence="2 3">
    <name type="scientific">Saccharolobus islandicus (strain L.D.8.5 / Lassen #2)</name>
    <name type="common">Sulfolobus islandicus</name>
    <dbReference type="NCBI Taxonomy" id="425944"/>
    <lineage>
        <taxon>Archaea</taxon>
        <taxon>Thermoproteota</taxon>
        <taxon>Thermoprotei</taxon>
        <taxon>Sulfolobales</taxon>
        <taxon>Sulfolobaceae</taxon>
        <taxon>Saccharolobus</taxon>
    </lineage>
</organism>
<evidence type="ECO:0000313" key="3">
    <source>
        <dbReference type="Proteomes" id="UP000001404"/>
    </source>
</evidence>
<feature type="domain" description="CRISPR-associated protein Cas6 C-terminal" evidence="1">
    <location>
        <begin position="150"/>
        <end position="274"/>
    </location>
</feature>
<reference evidence="3" key="1">
    <citation type="journal article" date="2009" name="Proc. Natl. Acad. Sci. U.S.A.">
        <title>Biogeography of the Sulfolobus islandicus pan-genome.</title>
        <authorList>
            <person name="Reno M.L."/>
            <person name="Held N.L."/>
            <person name="Fields C.J."/>
            <person name="Burke P.V."/>
            <person name="Whitaker R.J."/>
        </authorList>
    </citation>
    <scope>NUCLEOTIDE SEQUENCE [LARGE SCALE GENOMIC DNA]</scope>
    <source>
        <strain evidence="3">L.D.8.5 / Lassen #2</strain>
    </source>
</reference>
<dbReference type="EMBL" id="CP001731">
    <property type="protein sequence ID" value="ADB86688.1"/>
    <property type="molecule type" value="Genomic_DNA"/>
</dbReference>
<sequence length="281" mass="32421">MVKNTYKLIRITAAVSKFITADYTAKFVKAVLIKANKYMEEVFESEKYPSPKPILITPLIKENPVYPKVIIRNFGMSEKPKTPPKPIEIYGEYDFFIGMKSDIVEPEVMKAVTSLMGGVKVTYGNFEVTVKLKGFEEIERKVEKARSYVVKFVTPAVFRDPFEKIADLKTEKIRRFIPFPPFIFSVNIYELFRATYKRDVIRLAYSLIESHNNLNTITKVWYYYDKEWLPGVIGYAKFFLRKRLSKVTVDKIIEILNHANVMGVGTGRAAGFGFVEIKSKT</sequence>
<name>D2PIT5_SACI9</name>
<evidence type="ECO:0000313" key="2">
    <source>
        <dbReference type="EMBL" id="ADB86688.1"/>
    </source>
</evidence>
<dbReference type="Gene3D" id="3.30.70.1900">
    <property type="match status" value="1"/>
</dbReference>
<gene>
    <name evidence="2" type="ordered locus">LD85_0995</name>
</gene>
<dbReference type="AlphaFoldDB" id="D2PIT5"/>
<evidence type="ECO:0000259" key="1">
    <source>
        <dbReference type="Pfam" id="PF10040"/>
    </source>
</evidence>
<proteinExistence type="predicted"/>
<accession>D2PIT5</accession>
<dbReference type="Pfam" id="PF10040">
    <property type="entry name" value="CRISPR_Cas6"/>
    <property type="match status" value="1"/>
</dbReference>
<protein>
    <recommendedName>
        <fullName evidence="1">CRISPR-associated protein Cas6 C-terminal domain-containing protein</fullName>
    </recommendedName>
</protein>
<dbReference type="RefSeq" id="WP_012952626.1">
    <property type="nucleotide sequence ID" value="NC_013769.1"/>
</dbReference>
<dbReference type="InterPro" id="IPR019267">
    <property type="entry name" value="CRISPR-assoc_Cas6_C"/>
</dbReference>
<dbReference type="Proteomes" id="UP000001404">
    <property type="component" value="Chromosome"/>
</dbReference>
<dbReference type="KEGG" id="sii:LD85_0995"/>